<reference evidence="2" key="3">
    <citation type="journal article" date="2014" name="Nature">
        <title>Elephant shark genome provides unique insights into gnathostome evolution.</title>
        <authorList>
            <consortium name="International Elephant Shark Genome Sequencing Consortium"/>
            <person name="Venkatesh B."/>
            <person name="Lee A.P."/>
            <person name="Ravi V."/>
            <person name="Maurya A.K."/>
            <person name="Lian M.M."/>
            <person name="Swann J.B."/>
            <person name="Ohta Y."/>
            <person name="Flajnik M.F."/>
            <person name="Sutoh Y."/>
            <person name="Kasahara M."/>
            <person name="Hoon S."/>
            <person name="Gangu V."/>
            <person name="Roy S.W."/>
            <person name="Irimia M."/>
            <person name="Korzh V."/>
            <person name="Kondrychyn I."/>
            <person name="Lim Z.W."/>
            <person name="Tay B.H."/>
            <person name="Tohari S."/>
            <person name="Kong K.W."/>
            <person name="Ho S."/>
            <person name="Lorente-Galdos B."/>
            <person name="Quilez J."/>
            <person name="Marques-Bonet T."/>
            <person name="Raney B.J."/>
            <person name="Ingham P.W."/>
            <person name="Tay A."/>
            <person name="Hillier L.W."/>
            <person name="Minx P."/>
            <person name="Boehm T."/>
            <person name="Wilson R.K."/>
            <person name="Brenner S."/>
            <person name="Warren W.C."/>
        </authorList>
    </citation>
    <scope>NUCLEOTIDE SEQUENCE [LARGE SCALE GENOMIC DNA]</scope>
</reference>
<dbReference type="AlphaFoldDB" id="A0A4W3I9V2"/>
<keyword evidence="2" id="KW-1185">Reference proteome</keyword>
<evidence type="ECO:0000313" key="1">
    <source>
        <dbReference type="Ensembl" id="ENSCMIP00000017739.1"/>
    </source>
</evidence>
<accession>A0A4W3I9V2</accession>
<dbReference type="InParanoid" id="A0A4W3I9V2"/>
<reference evidence="2" key="2">
    <citation type="journal article" date="2007" name="PLoS Biol.">
        <title>Survey sequencing and comparative analysis of the elephant shark (Callorhinchus milii) genome.</title>
        <authorList>
            <person name="Venkatesh B."/>
            <person name="Kirkness E.F."/>
            <person name="Loh Y.H."/>
            <person name="Halpern A.L."/>
            <person name="Lee A.P."/>
            <person name="Johnson J."/>
            <person name="Dandona N."/>
            <person name="Viswanathan L.D."/>
            <person name="Tay A."/>
            <person name="Venter J.C."/>
            <person name="Strausberg R.L."/>
            <person name="Brenner S."/>
        </authorList>
    </citation>
    <scope>NUCLEOTIDE SEQUENCE [LARGE SCALE GENOMIC DNA]</scope>
</reference>
<dbReference type="Ensembl" id="ENSCMIT00000018079.1">
    <property type="protein sequence ID" value="ENSCMIP00000017739.1"/>
    <property type="gene ID" value="ENSCMIG00000008424.1"/>
</dbReference>
<proteinExistence type="predicted"/>
<protein>
    <submittedName>
        <fullName evidence="1">Uncharacterized protein</fullName>
    </submittedName>
</protein>
<reference evidence="1" key="4">
    <citation type="submission" date="2025-08" db="UniProtKB">
        <authorList>
            <consortium name="Ensembl"/>
        </authorList>
    </citation>
    <scope>IDENTIFICATION</scope>
</reference>
<name>A0A4W3I9V2_CALMI</name>
<reference evidence="1" key="5">
    <citation type="submission" date="2025-09" db="UniProtKB">
        <authorList>
            <consortium name="Ensembl"/>
        </authorList>
    </citation>
    <scope>IDENTIFICATION</scope>
</reference>
<reference evidence="2" key="1">
    <citation type="journal article" date="2006" name="Science">
        <title>Ancient noncoding elements conserved in the human genome.</title>
        <authorList>
            <person name="Venkatesh B."/>
            <person name="Kirkness E.F."/>
            <person name="Loh Y.H."/>
            <person name="Halpern A.L."/>
            <person name="Lee A.P."/>
            <person name="Johnson J."/>
            <person name="Dandona N."/>
            <person name="Viswanathan L.D."/>
            <person name="Tay A."/>
            <person name="Venter J.C."/>
            <person name="Strausberg R.L."/>
            <person name="Brenner S."/>
        </authorList>
    </citation>
    <scope>NUCLEOTIDE SEQUENCE [LARGE SCALE GENOMIC DNA]</scope>
</reference>
<organism evidence="1 2">
    <name type="scientific">Callorhinchus milii</name>
    <name type="common">Ghost shark</name>
    <dbReference type="NCBI Taxonomy" id="7868"/>
    <lineage>
        <taxon>Eukaryota</taxon>
        <taxon>Metazoa</taxon>
        <taxon>Chordata</taxon>
        <taxon>Craniata</taxon>
        <taxon>Vertebrata</taxon>
        <taxon>Chondrichthyes</taxon>
        <taxon>Holocephali</taxon>
        <taxon>Chimaeriformes</taxon>
        <taxon>Callorhinchidae</taxon>
        <taxon>Callorhinchus</taxon>
    </lineage>
</organism>
<evidence type="ECO:0000313" key="2">
    <source>
        <dbReference type="Proteomes" id="UP000314986"/>
    </source>
</evidence>
<dbReference type="Proteomes" id="UP000314986">
    <property type="component" value="Unassembled WGS sequence"/>
</dbReference>
<sequence>VSDARKATEEVKNLVTILTDSKILQQEILGDINTEHPTMLDFKGNADFIRNLESARKQHIFVNLLGTVSLPQ</sequence>